<protein>
    <submittedName>
        <fullName evidence="9">Uncharacterized protein</fullName>
    </submittedName>
</protein>
<evidence type="ECO:0000313" key="9">
    <source>
        <dbReference type="EMBL" id="CAL0305365.1"/>
    </source>
</evidence>
<dbReference type="InterPro" id="IPR002156">
    <property type="entry name" value="RNaseH_domain"/>
</dbReference>
<sequence length="785" mass="90206">MATYQRAMVALFHDMMHKEVEVYVDDIICKSKSEGEHIENLRKLFERLRKYSLKLNPTKCSFGVKSGRVLGFIVSQKGIEVDPEKLTATCEPIFKLLRKSQAVRWNDDCQRAFESIKQYLTKPPILMPPVSGRPLLMYLTVLDNSMGCVLAQHDESGRKEQAIYYLSKKFTECETRYSLLERTCCALAWASRRLRQYMLSHTTWLISKMDPIKYIFEKPILTGRIARWQVLLSEYDIVYVTRKAIKGSALADYLASQPIEKTESMNQEFPDEGIMSLSLEEPAKGDIWTLVFDGASNALGHGIGVILVSPDGDFTPITARLCFDCTNNIAEYEACAMGLQAALERKVKILEVFGDSALVIHQLKEEWETRDSKLVPYKEYIQRMAEQFERIDFYHIPREDNRLADALSTLSSMFHISGKDQPIIKIESRDQPIHCCAVEVEQDGKPWYHDIKVYIQKREYPIDASENDKRTLRRLAMGFFLDGDVLYKRNHDMVLLRCVEGKEAEMILKEVHEGSFGTHANGHAMARKILRAGYFWMTMETDCRAYVRKCHKCQIYADNINAPPNPLNVLSAPWPFSIVTRTVVLRFIKKELVCRYGLPSKIITDNATNLNNKMMTEMCSEFKIKHHTSSPYRPKMNGAVEAANKNIKKIIQKMAVLPVEVEIPSIRIMAESKLKESEWIQARYDQLNLIEEKRLAAICHGQLYQKRLMKAYAKKVRPRHFQEGDLVLKKILPIQKDHRGKWTPNYEGPFVVKKAFSGGALILTNMDGNDLPLSVNSDAVKKYYA</sequence>
<dbReference type="EMBL" id="CAXHTB010000004">
    <property type="protein sequence ID" value="CAL0305365.1"/>
    <property type="molecule type" value="Genomic_DNA"/>
</dbReference>
<keyword evidence="5" id="KW-0378">Hydrolase</keyword>
<dbReference type="Pfam" id="PF17917">
    <property type="entry name" value="RT_RNaseH"/>
    <property type="match status" value="1"/>
</dbReference>
<dbReference type="InterPro" id="IPR041588">
    <property type="entry name" value="Integrase_H2C2"/>
</dbReference>
<dbReference type="InterPro" id="IPR036397">
    <property type="entry name" value="RNaseH_sf"/>
</dbReference>
<dbReference type="InterPro" id="IPR000477">
    <property type="entry name" value="RT_dom"/>
</dbReference>
<dbReference type="Pfam" id="PF13456">
    <property type="entry name" value="RVT_3"/>
    <property type="match status" value="1"/>
</dbReference>
<evidence type="ECO:0000256" key="2">
    <source>
        <dbReference type="ARBA" id="ARBA00022695"/>
    </source>
</evidence>
<dbReference type="Gene3D" id="3.30.70.270">
    <property type="match status" value="2"/>
</dbReference>
<keyword evidence="2" id="KW-0548">Nucleotidyltransferase</keyword>
<dbReference type="InterPro" id="IPR001584">
    <property type="entry name" value="Integrase_cat-core"/>
</dbReference>
<evidence type="ECO:0000256" key="1">
    <source>
        <dbReference type="ARBA" id="ARBA00022679"/>
    </source>
</evidence>
<dbReference type="InterPro" id="IPR012337">
    <property type="entry name" value="RNaseH-like_sf"/>
</dbReference>
<evidence type="ECO:0000256" key="6">
    <source>
        <dbReference type="ARBA" id="ARBA00022918"/>
    </source>
</evidence>
<dbReference type="CDD" id="cd09279">
    <property type="entry name" value="RNase_HI_like"/>
    <property type="match status" value="1"/>
</dbReference>
<dbReference type="CDD" id="cd01647">
    <property type="entry name" value="RT_LTR"/>
    <property type="match status" value="1"/>
</dbReference>
<dbReference type="AlphaFoldDB" id="A0AAV1W7M2"/>
<keyword evidence="3" id="KW-0540">Nuclease</keyword>
<feature type="domain" description="Integrase catalytic" evidence="8">
    <location>
        <begin position="579"/>
        <end position="708"/>
    </location>
</feature>
<evidence type="ECO:0000256" key="3">
    <source>
        <dbReference type="ARBA" id="ARBA00022722"/>
    </source>
</evidence>
<evidence type="ECO:0000313" key="10">
    <source>
        <dbReference type="Proteomes" id="UP001497480"/>
    </source>
</evidence>
<dbReference type="Gene3D" id="1.10.340.70">
    <property type="match status" value="1"/>
</dbReference>
<dbReference type="InterPro" id="IPR041373">
    <property type="entry name" value="RT_RNaseH"/>
</dbReference>
<dbReference type="SUPFAM" id="SSF53098">
    <property type="entry name" value="Ribonuclease H-like"/>
    <property type="match status" value="2"/>
</dbReference>
<dbReference type="GO" id="GO:0003964">
    <property type="term" value="F:RNA-directed DNA polymerase activity"/>
    <property type="evidence" value="ECO:0007669"/>
    <property type="project" value="UniProtKB-KW"/>
</dbReference>
<dbReference type="Pfam" id="PF00078">
    <property type="entry name" value="RVT_1"/>
    <property type="match status" value="1"/>
</dbReference>
<gene>
    <name evidence="9" type="ORF">LLUT_LOCUS6425</name>
</gene>
<keyword evidence="4" id="KW-0255">Endonuclease</keyword>
<dbReference type="PANTHER" id="PTHR48475">
    <property type="entry name" value="RIBONUCLEASE H"/>
    <property type="match status" value="1"/>
</dbReference>
<proteinExistence type="predicted"/>
<dbReference type="InterPro" id="IPR043128">
    <property type="entry name" value="Rev_trsase/Diguanyl_cyclase"/>
</dbReference>
<evidence type="ECO:0000259" key="7">
    <source>
        <dbReference type="PROSITE" id="PS50879"/>
    </source>
</evidence>
<reference evidence="9 10" key="1">
    <citation type="submission" date="2024-03" db="EMBL/GenBank/DDBJ databases">
        <authorList>
            <person name="Martinez-Hernandez J."/>
        </authorList>
    </citation>
    <scope>NUCLEOTIDE SEQUENCE [LARGE SCALE GENOMIC DNA]</scope>
</reference>
<keyword evidence="1" id="KW-0808">Transferase</keyword>
<dbReference type="PROSITE" id="PS50994">
    <property type="entry name" value="INTEGRASE"/>
    <property type="match status" value="1"/>
</dbReference>
<accession>A0AAV1W7M2</accession>
<name>A0AAV1W7M2_LUPLU</name>
<evidence type="ECO:0000256" key="4">
    <source>
        <dbReference type="ARBA" id="ARBA00022759"/>
    </source>
</evidence>
<keyword evidence="10" id="KW-1185">Reference proteome</keyword>
<evidence type="ECO:0000259" key="8">
    <source>
        <dbReference type="PROSITE" id="PS50994"/>
    </source>
</evidence>
<feature type="domain" description="RNase H type-1" evidence="7">
    <location>
        <begin position="284"/>
        <end position="416"/>
    </location>
</feature>
<dbReference type="InterPro" id="IPR043502">
    <property type="entry name" value="DNA/RNA_pol_sf"/>
</dbReference>
<dbReference type="Pfam" id="PF17921">
    <property type="entry name" value="Integrase_H2C2"/>
    <property type="match status" value="1"/>
</dbReference>
<comment type="caution">
    <text evidence="9">The sequence shown here is derived from an EMBL/GenBank/DDBJ whole genome shotgun (WGS) entry which is preliminary data.</text>
</comment>
<dbReference type="GO" id="GO:0004523">
    <property type="term" value="F:RNA-DNA hybrid ribonuclease activity"/>
    <property type="evidence" value="ECO:0007669"/>
    <property type="project" value="InterPro"/>
</dbReference>
<dbReference type="SUPFAM" id="SSF56672">
    <property type="entry name" value="DNA/RNA polymerases"/>
    <property type="match status" value="1"/>
</dbReference>
<dbReference type="GO" id="GO:0003676">
    <property type="term" value="F:nucleic acid binding"/>
    <property type="evidence" value="ECO:0007669"/>
    <property type="project" value="InterPro"/>
</dbReference>
<dbReference type="PROSITE" id="PS50879">
    <property type="entry name" value="RNASE_H_1"/>
    <property type="match status" value="1"/>
</dbReference>
<dbReference type="CDD" id="cd09274">
    <property type="entry name" value="RNase_HI_RT_Ty3"/>
    <property type="match status" value="1"/>
</dbReference>
<evidence type="ECO:0000256" key="5">
    <source>
        <dbReference type="ARBA" id="ARBA00022801"/>
    </source>
</evidence>
<dbReference type="Proteomes" id="UP001497480">
    <property type="component" value="Unassembled WGS sequence"/>
</dbReference>
<dbReference type="GO" id="GO:0015074">
    <property type="term" value="P:DNA integration"/>
    <property type="evidence" value="ECO:0007669"/>
    <property type="project" value="InterPro"/>
</dbReference>
<organism evidence="9 10">
    <name type="scientific">Lupinus luteus</name>
    <name type="common">European yellow lupine</name>
    <dbReference type="NCBI Taxonomy" id="3873"/>
    <lineage>
        <taxon>Eukaryota</taxon>
        <taxon>Viridiplantae</taxon>
        <taxon>Streptophyta</taxon>
        <taxon>Embryophyta</taxon>
        <taxon>Tracheophyta</taxon>
        <taxon>Spermatophyta</taxon>
        <taxon>Magnoliopsida</taxon>
        <taxon>eudicotyledons</taxon>
        <taxon>Gunneridae</taxon>
        <taxon>Pentapetalae</taxon>
        <taxon>rosids</taxon>
        <taxon>fabids</taxon>
        <taxon>Fabales</taxon>
        <taxon>Fabaceae</taxon>
        <taxon>Papilionoideae</taxon>
        <taxon>50 kb inversion clade</taxon>
        <taxon>genistoids sensu lato</taxon>
        <taxon>core genistoids</taxon>
        <taxon>Genisteae</taxon>
        <taxon>Lupinus</taxon>
    </lineage>
</organism>
<keyword evidence="6" id="KW-0695">RNA-directed DNA polymerase</keyword>
<dbReference type="Gene3D" id="3.30.420.10">
    <property type="entry name" value="Ribonuclease H-like superfamily/Ribonuclease H"/>
    <property type="match status" value="2"/>
</dbReference>
<dbReference type="PANTHER" id="PTHR48475:SF1">
    <property type="entry name" value="RNASE H TYPE-1 DOMAIN-CONTAINING PROTEIN"/>
    <property type="match status" value="1"/>
</dbReference>